<dbReference type="AlphaFoldDB" id="A0A380DKM4"/>
<accession>A0A380DKM4</accession>
<dbReference type="InterPro" id="IPR001734">
    <property type="entry name" value="Na/solute_symporter"/>
</dbReference>
<evidence type="ECO:0000256" key="8">
    <source>
        <dbReference type="ARBA" id="ARBA00023065"/>
    </source>
</evidence>
<evidence type="ECO:0000256" key="4">
    <source>
        <dbReference type="ARBA" id="ARBA00022475"/>
    </source>
</evidence>
<evidence type="ECO:0000256" key="9">
    <source>
        <dbReference type="ARBA" id="ARBA00023136"/>
    </source>
</evidence>
<dbReference type="GO" id="GO:0015293">
    <property type="term" value="F:symporter activity"/>
    <property type="evidence" value="ECO:0007669"/>
    <property type="project" value="TreeGrafter"/>
</dbReference>
<evidence type="ECO:0000256" key="2">
    <source>
        <dbReference type="ARBA" id="ARBA00006434"/>
    </source>
</evidence>
<dbReference type="GO" id="GO:0005886">
    <property type="term" value="C:plasma membrane"/>
    <property type="evidence" value="ECO:0007669"/>
    <property type="project" value="UniProtKB-SubCell"/>
</dbReference>
<feature type="transmembrane region" description="Helical" evidence="12">
    <location>
        <begin position="111"/>
        <end position="135"/>
    </location>
</feature>
<keyword evidence="8" id="KW-0406">Ion transport</keyword>
<evidence type="ECO:0000256" key="5">
    <source>
        <dbReference type="ARBA" id="ARBA00022692"/>
    </source>
</evidence>
<feature type="transmembrane region" description="Helical" evidence="12">
    <location>
        <begin position="84"/>
        <end position="105"/>
    </location>
</feature>
<keyword evidence="6 12" id="KW-1133">Transmembrane helix</keyword>
<protein>
    <submittedName>
        <fullName evidence="13">Sodium-dependent symporter family protein</fullName>
    </submittedName>
</protein>
<dbReference type="GO" id="GO:0006814">
    <property type="term" value="P:sodium ion transport"/>
    <property type="evidence" value="ECO:0007669"/>
    <property type="project" value="UniProtKB-KW"/>
</dbReference>
<reference evidence="13 14" key="1">
    <citation type="submission" date="2018-06" db="EMBL/GenBank/DDBJ databases">
        <authorList>
            <consortium name="Pathogen Informatics"/>
            <person name="Doyle S."/>
        </authorList>
    </citation>
    <scope>NUCLEOTIDE SEQUENCE [LARGE SCALE GENOMIC DNA]</scope>
    <source>
        <strain evidence="13 14">NCTC5664</strain>
    </source>
</reference>
<evidence type="ECO:0000313" key="14">
    <source>
        <dbReference type="Proteomes" id="UP000254502"/>
    </source>
</evidence>
<proteinExistence type="inferred from homology"/>
<keyword evidence="3" id="KW-0813">Transport</keyword>
<feature type="transmembrane region" description="Helical" evidence="12">
    <location>
        <begin position="167"/>
        <end position="189"/>
    </location>
</feature>
<evidence type="ECO:0000256" key="3">
    <source>
        <dbReference type="ARBA" id="ARBA00022448"/>
    </source>
</evidence>
<dbReference type="Gene3D" id="1.20.1730.10">
    <property type="entry name" value="Sodium/glucose cotransporter"/>
    <property type="match status" value="1"/>
</dbReference>
<dbReference type="PROSITE" id="PS50283">
    <property type="entry name" value="NA_SOLUT_SYMP_3"/>
    <property type="match status" value="1"/>
</dbReference>
<dbReference type="Proteomes" id="UP000254502">
    <property type="component" value="Unassembled WGS sequence"/>
</dbReference>
<evidence type="ECO:0000256" key="12">
    <source>
        <dbReference type="SAM" id="Phobius"/>
    </source>
</evidence>
<dbReference type="Pfam" id="PF00474">
    <property type="entry name" value="SSF"/>
    <property type="match status" value="1"/>
</dbReference>
<gene>
    <name evidence="13" type="primary">sglT_2</name>
    <name evidence="13" type="ORF">NCTC5664_00509</name>
</gene>
<dbReference type="EMBL" id="UHAQ01000002">
    <property type="protein sequence ID" value="SUK33852.1"/>
    <property type="molecule type" value="Genomic_DNA"/>
</dbReference>
<feature type="transmembrane region" description="Helical" evidence="12">
    <location>
        <begin position="142"/>
        <end position="161"/>
    </location>
</feature>
<dbReference type="PANTHER" id="PTHR42985">
    <property type="entry name" value="SODIUM-COUPLED MONOCARBOXYLATE TRANSPORTER"/>
    <property type="match status" value="1"/>
</dbReference>
<evidence type="ECO:0000256" key="7">
    <source>
        <dbReference type="ARBA" id="ARBA00023053"/>
    </source>
</evidence>
<keyword evidence="9 12" id="KW-0472">Membrane</keyword>
<name>A0A380DKM4_STAAU</name>
<dbReference type="PANTHER" id="PTHR42985:SF40">
    <property type="entry name" value="LD47995P-RELATED"/>
    <property type="match status" value="1"/>
</dbReference>
<evidence type="ECO:0000256" key="6">
    <source>
        <dbReference type="ARBA" id="ARBA00022989"/>
    </source>
</evidence>
<keyword evidence="5 12" id="KW-0812">Transmembrane</keyword>
<sequence length="242" mass="26360">MGTMLYSFYAHEAVLPKGFNTSSVVPYFILTEMPPFVAGLLIAAIFAAAQSTISSSLNSISACISIDIKQRFFGKGSERHEVNFARFIIIIAGIFGFGMSLYLIASNSNDLWDLFLFVTGLFGVPLAGVFAVGIFTKRTNTFGVICGLILGIIFAYVYNGVGKGNSPFYVSTISFTVAFVFAYILSFIVPSKHKKDITGLTIFEKDKPSIYISKTATKKVDCYDKTPSPSYDALLRQLGDGV</sequence>
<organism evidence="13 14">
    <name type="scientific">Staphylococcus aureus</name>
    <dbReference type="NCBI Taxonomy" id="1280"/>
    <lineage>
        <taxon>Bacteria</taxon>
        <taxon>Bacillati</taxon>
        <taxon>Bacillota</taxon>
        <taxon>Bacilli</taxon>
        <taxon>Bacillales</taxon>
        <taxon>Staphylococcaceae</taxon>
        <taxon>Staphylococcus</taxon>
    </lineage>
</organism>
<evidence type="ECO:0000256" key="11">
    <source>
        <dbReference type="RuleBase" id="RU362091"/>
    </source>
</evidence>
<comment type="subcellular location">
    <subcellularLocation>
        <location evidence="1">Cell membrane</location>
        <topology evidence="1">Multi-pass membrane protein</topology>
    </subcellularLocation>
</comment>
<evidence type="ECO:0000256" key="10">
    <source>
        <dbReference type="ARBA" id="ARBA00023201"/>
    </source>
</evidence>
<keyword evidence="7" id="KW-0915">Sodium</keyword>
<dbReference type="InterPro" id="IPR038377">
    <property type="entry name" value="Na/Glc_symporter_sf"/>
</dbReference>
<comment type="similarity">
    <text evidence="2 11">Belongs to the sodium:solute symporter (SSF) (TC 2.A.21) family.</text>
</comment>
<evidence type="ECO:0000313" key="13">
    <source>
        <dbReference type="EMBL" id="SUK33852.1"/>
    </source>
</evidence>
<evidence type="ECO:0000256" key="1">
    <source>
        <dbReference type="ARBA" id="ARBA00004651"/>
    </source>
</evidence>
<keyword evidence="10" id="KW-0739">Sodium transport</keyword>
<dbReference type="InterPro" id="IPR051163">
    <property type="entry name" value="Sodium:Solute_Symporter_SSF"/>
</dbReference>
<keyword evidence="4" id="KW-1003">Cell membrane</keyword>